<sequence>LLLEMGLMWKVGDGSKIVVYKDRWVSKQTSFKVLSPMVLGENTIVNQLINSNGG</sequence>
<name>A0AAE0CQC8_9ROSI</name>
<evidence type="ECO:0000313" key="1">
    <source>
        <dbReference type="EMBL" id="KAK2659023.1"/>
    </source>
</evidence>
<proteinExistence type="predicted"/>
<organism evidence="1 2">
    <name type="scientific">Dipteronia dyeriana</name>
    <dbReference type="NCBI Taxonomy" id="168575"/>
    <lineage>
        <taxon>Eukaryota</taxon>
        <taxon>Viridiplantae</taxon>
        <taxon>Streptophyta</taxon>
        <taxon>Embryophyta</taxon>
        <taxon>Tracheophyta</taxon>
        <taxon>Spermatophyta</taxon>
        <taxon>Magnoliopsida</taxon>
        <taxon>eudicotyledons</taxon>
        <taxon>Gunneridae</taxon>
        <taxon>Pentapetalae</taxon>
        <taxon>rosids</taxon>
        <taxon>malvids</taxon>
        <taxon>Sapindales</taxon>
        <taxon>Sapindaceae</taxon>
        <taxon>Hippocastanoideae</taxon>
        <taxon>Acereae</taxon>
        <taxon>Dipteronia</taxon>
    </lineage>
</organism>
<gene>
    <name evidence="1" type="ORF">Ddye_005556</name>
</gene>
<accession>A0AAE0CQC8</accession>
<keyword evidence="2" id="KW-1185">Reference proteome</keyword>
<dbReference type="AlphaFoldDB" id="A0AAE0CQC8"/>
<dbReference type="EMBL" id="JANJYI010000002">
    <property type="protein sequence ID" value="KAK2659023.1"/>
    <property type="molecule type" value="Genomic_DNA"/>
</dbReference>
<protein>
    <submittedName>
        <fullName evidence="1">Uncharacterized protein</fullName>
    </submittedName>
</protein>
<dbReference type="Proteomes" id="UP001280121">
    <property type="component" value="Unassembled WGS sequence"/>
</dbReference>
<feature type="non-terminal residue" evidence="1">
    <location>
        <position position="1"/>
    </location>
</feature>
<comment type="caution">
    <text evidence="1">The sequence shown here is derived from an EMBL/GenBank/DDBJ whole genome shotgun (WGS) entry which is preliminary data.</text>
</comment>
<reference evidence="1" key="1">
    <citation type="journal article" date="2023" name="Plant J.">
        <title>Genome sequences and population genomics provide insights into the demographic history, inbreeding, and mutation load of two 'living fossil' tree species of Dipteronia.</title>
        <authorList>
            <person name="Feng Y."/>
            <person name="Comes H.P."/>
            <person name="Chen J."/>
            <person name="Zhu S."/>
            <person name="Lu R."/>
            <person name="Zhang X."/>
            <person name="Li P."/>
            <person name="Qiu J."/>
            <person name="Olsen K.M."/>
            <person name="Qiu Y."/>
        </authorList>
    </citation>
    <scope>NUCLEOTIDE SEQUENCE</scope>
    <source>
        <strain evidence="1">KIB01</strain>
    </source>
</reference>
<evidence type="ECO:0000313" key="2">
    <source>
        <dbReference type="Proteomes" id="UP001280121"/>
    </source>
</evidence>